<protein>
    <recommendedName>
        <fullName evidence="1">Glyoxalase-like domain-containing protein</fullName>
    </recommendedName>
</protein>
<sequence>MSHIQFDHVIHHIENLDNFNYPGDILALTKGGKHQNLGTYNVLSHIDLRYIEYLDVYNMKKLKEVSKTEEQKHSFAATLVHESFSQGFKRLCFRTDDIEQLKEEMLAEGLIVTGPLEMSRVSNKGQKITWKLLYINDKNFNSKLPFFIQWDQPESERQALLEDKFQKHLSISAIKIESPERDKIVKNWQKWFKMTFISENDDVSVLETADGIQFEITDAKVHKITTVVLKDKNIEAPFLIRVRAGNYRFEPYNS</sequence>
<dbReference type="InterPro" id="IPR029068">
    <property type="entry name" value="Glyas_Bleomycin-R_OHBP_Dase"/>
</dbReference>
<name>K9ANS8_9STAP</name>
<dbReference type="RefSeq" id="WP_009382812.1">
    <property type="nucleotide sequence ID" value="NZ_AMSQ01000005.1"/>
</dbReference>
<dbReference type="EMBL" id="AMSQ01000005">
    <property type="protein sequence ID" value="EKU48939.1"/>
    <property type="molecule type" value="Genomic_DNA"/>
</dbReference>
<dbReference type="Proteomes" id="UP000009885">
    <property type="component" value="Unassembled WGS sequence"/>
</dbReference>
<comment type="caution">
    <text evidence="2">The sequence shown here is derived from an EMBL/GenBank/DDBJ whole genome shotgun (WGS) entry which is preliminary data.</text>
</comment>
<dbReference type="InterPro" id="IPR025870">
    <property type="entry name" value="Glyoxalase-like_dom"/>
</dbReference>
<dbReference type="SUPFAM" id="SSF54593">
    <property type="entry name" value="Glyoxalase/Bleomycin resistance protein/Dihydroxybiphenyl dioxygenase"/>
    <property type="match status" value="1"/>
</dbReference>
<dbReference type="Gene3D" id="3.10.180.10">
    <property type="entry name" value="2,3-Dihydroxybiphenyl 1,2-Dioxygenase, domain 1"/>
    <property type="match status" value="1"/>
</dbReference>
<evidence type="ECO:0000313" key="3">
    <source>
        <dbReference type="Proteomes" id="UP000009885"/>
    </source>
</evidence>
<dbReference type="Gene3D" id="2.60.40.4320">
    <property type="match status" value="1"/>
</dbReference>
<dbReference type="PANTHER" id="PTHR40265:SF1">
    <property type="entry name" value="GLYOXALASE-LIKE DOMAIN-CONTAINING PROTEIN"/>
    <property type="match status" value="1"/>
</dbReference>
<accession>K9ANS8</accession>
<gene>
    <name evidence="2" type="ORF">C273_04010</name>
</gene>
<dbReference type="OrthoDB" id="9111355at2"/>
<dbReference type="Pfam" id="PF13468">
    <property type="entry name" value="Glyoxalase_3"/>
    <property type="match status" value="1"/>
</dbReference>
<dbReference type="PATRIC" id="fig|1229783.3.peg.807"/>
<dbReference type="STRING" id="1229783.C273_04010"/>
<proteinExistence type="predicted"/>
<reference evidence="2 3" key="1">
    <citation type="journal article" date="2013" name="Genome Announc.">
        <title>Genome Sequence of Staphylococcus massiliensis Strain S46, Isolated from the Surface of Healthy Human Skin.</title>
        <authorList>
            <person name="Srivastav R."/>
            <person name="Singh A."/>
            <person name="Jangir P.K."/>
            <person name="Kumari C."/>
            <person name="Muduli S."/>
            <person name="Sharma R."/>
        </authorList>
    </citation>
    <scope>NUCLEOTIDE SEQUENCE [LARGE SCALE GENOMIC DNA]</scope>
    <source>
        <strain evidence="2 3">S46</strain>
    </source>
</reference>
<keyword evidence="3" id="KW-1185">Reference proteome</keyword>
<dbReference type="PANTHER" id="PTHR40265">
    <property type="entry name" value="BLL2707 PROTEIN"/>
    <property type="match status" value="1"/>
</dbReference>
<feature type="domain" description="Glyoxalase-like" evidence="1">
    <location>
        <begin position="6"/>
        <end position="192"/>
    </location>
</feature>
<evidence type="ECO:0000313" key="2">
    <source>
        <dbReference type="EMBL" id="EKU48939.1"/>
    </source>
</evidence>
<dbReference type="AlphaFoldDB" id="K9ANS8"/>
<dbReference type="eggNOG" id="COG0346">
    <property type="taxonomic scope" value="Bacteria"/>
</dbReference>
<organism evidence="2 3">
    <name type="scientific">Staphylococcus massiliensis S46</name>
    <dbReference type="NCBI Taxonomy" id="1229783"/>
    <lineage>
        <taxon>Bacteria</taxon>
        <taxon>Bacillati</taxon>
        <taxon>Bacillota</taxon>
        <taxon>Bacilli</taxon>
        <taxon>Bacillales</taxon>
        <taxon>Staphylococcaceae</taxon>
        <taxon>Staphylococcus</taxon>
    </lineage>
</organism>
<evidence type="ECO:0000259" key="1">
    <source>
        <dbReference type="Pfam" id="PF13468"/>
    </source>
</evidence>